<reference evidence="1 2" key="1">
    <citation type="submission" date="2016-10" db="EMBL/GenBank/DDBJ databases">
        <authorList>
            <person name="de Groot N.N."/>
        </authorList>
    </citation>
    <scope>NUCLEOTIDE SEQUENCE [LARGE SCALE GENOMIC DNA]</scope>
    <source>
        <strain evidence="1 2">CGMCC 1.11030</strain>
    </source>
</reference>
<keyword evidence="2" id="KW-1185">Reference proteome</keyword>
<dbReference type="EMBL" id="FOQH01000005">
    <property type="protein sequence ID" value="SFI27216.1"/>
    <property type="molecule type" value="Genomic_DNA"/>
</dbReference>
<proteinExistence type="predicted"/>
<gene>
    <name evidence="1" type="ORF">SAMN05216258_105350</name>
</gene>
<dbReference type="Proteomes" id="UP000199377">
    <property type="component" value="Unassembled WGS sequence"/>
</dbReference>
<evidence type="ECO:0000313" key="1">
    <source>
        <dbReference type="EMBL" id="SFI27216.1"/>
    </source>
</evidence>
<sequence length="171" mass="18024">MPASSGGGGGAGKANVHDLSGNWVELDEIADDRDLLKRLDETEREAIALFDRFDDLLVDGSASVHVASLLLPAVQKVREAASTAAADFFLKLDGVSAADARALAYLKDAAEELEGLEILVHEIKGLGRSVDKSTPVLMFKIGEADDDGGDGRSAWDPLADYDFGGGDTSDF</sequence>
<evidence type="ECO:0000313" key="2">
    <source>
        <dbReference type="Proteomes" id="UP000199377"/>
    </source>
</evidence>
<dbReference type="AlphaFoldDB" id="A0A1I3GV17"/>
<dbReference type="RefSeq" id="WP_092860166.1">
    <property type="nucleotide sequence ID" value="NZ_FOQH01000005.1"/>
</dbReference>
<protein>
    <submittedName>
        <fullName evidence="1">Uncharacterized protein</fullName>
    </submittedName>
</protein>
<name>A0A1I3GV17_9RHOB</name>
<dbReference type="STRING" id="1114924.SAMN05216258_105350"/>
<accession>A0A1I3GV17</accession>
<organism evidence="1 2">
    <name type="scientific">Albimonas pacifica</name>
    <dbReference type="NCBI Taxonomy" id="1114924"/>
    <lineage>
        <taxon>Bacteria</taxon>
        <taxon>Pseudomonadati</taxon>
        <taxon>Pseudomonadota</taxon>
        <taxon>Alphaproteobacteria</taxon>
        <taxon>Rhodobacterales</taxon>
        <taxon>Paracoccaceae</taxon>
        <taxon>Albimonas</taxon>
    </lineage>
</organism>